<dbReference type="GO" id="GO:0030148">
    <property type="term" value="P:sphingolipid biosynthetic process"/>
    <property type="evidence" value="ECO:0007669"/>
    <property type="project" value="TreeGrafter"/>
</dbReference>
<dbReference type="PRINTS" id="PR00081">
    <property type="entry name" value="GDHRDH"/>
</dbReference>
<dbReference type="AlphaFoldDB" id="A0A6A4TTI1"/>
<dbReference type="Proteomes" id="UP000438429">
    <property type="component" value="Unassembled WGS sequence"/>
</dbReference>
<reference evidence="1 2" key="1">
    <citation type="submission" date="2019-06" db="EMBL/GenBank/DDBJ databases">
        <title>Draft genomes of female and male turbot (Scophthalmus maximus).</title>
        <authorList>
            <person name="Xu H."/>
            <person name="Xu X.-W."/>
            <person name="Shao C."/>
            <person name="Chen S."/>
        </authorList>
    </citation>
    <scope>NUCLEOTIDE SEQUENCE [LARGE SCALE GENOMIC DNA]</scope>
    <source>
        <strain evidence="1">Ysfricsl-2016a</strain>
        <tissue evidence="1">Blood</tissue>
    </source>
</reference>
<organism evidence="1 2">
    <name type="scientific">Scophthalmus maximus</name>
    <name type="common">Turbot</name>
    <name type="synonym">Psetta maxima</name>
    <dbReference type="NCBI Taxonomy" id="52904"/>
    <lineage>
        <taxon>Eukaryota</taxon>
        <taxon>Metazoa</taxon>
        <taxon>Chordata</taxon>
        <taxon>Craniata</taxon>
        <taxon>Vertebrata</taxon>
        <taxon>Euteleostomi</taxon>
        <taxon>Actinopterygii</taxon>
        <taxon>Neopterygii</taxon>
        <taxon>Teleostei</taxon>
        <taxon>Neoteleostei</taxon>
        <taxon>Acanthomorphata</taxon>
        <taxon>Carangaria</taxon>
        <taxon>Pleuronectiformes</taxon>
        <taxon>Pleuronectoidei</taxon>
        <taxon>Scophthalmidae</taxon>
        <taxon>Scophthalmus</taxon>
    </lineage>
</organism>
<dbReference type="GO" id="GO:0047560">
    <property type="term" value="F:3-dehydrosphinganine reductase activity"/>
    <property type="evidence" value="ECO:0007669"/>
    <property type="project" value="TreeGrafter"/>
</dbReference>
<dbReference type="Pfam" id="PF00106">
    <property type="entry name" value="adh_short"/>
    <property type="match status" value="1"/>
</dbReference>
<dbReference type="InterPro" id="IPR036291">
    <property type="entry name" value="NAD(P)-bd_dom_sf"/>
</dbReference>
<name>A0A6A4TTI1_SCOMX</name>
<dbReference type="PANTHER" id="PTHR43550">
    <property type="entry name" value="3-KETODIHYDROSPHINGOSINE REDUCTASE"/>
    <property type="match status" value="1"/>
</dbReference>
<accession>A0A6A4TTI1</accession>
<dbReference type="SUPFAM" id="SSF51735">
    <property type="entry name" value="NAD(P)-binding Rossmann-fold domains"/>
    <property type="match status" value="1"/>
</dbReference>
<gene>
    <name evidence="1" type="ORF">F2P81_000563</name>
</gene>
<comment type="caution">
    <text evidence="1">The sequence shown here is derived from an EMBL/GenBank/DDBJ whole genome shotgun (WGS) entry which is preliminary data.</text>
</comment>
<sequence length="280" mass="30816">MRGLSRAASIAHIGNKAGDVLLQILEQELDTVYNCIQVYRFCTSTLDLHPQGGGRTTSKQPFIGAGRSCALHESTKNPPRAFPAHVWKLMEVNYLGSVYPTRAVITTMKERRMGRIMFVSSQAGQIGLFGYTAYSPSKFALRGLAESLQMEIKPYNIYVTVAYPPDTDTPGLAEENKTKPLETKLISETSGVCQPDQVAKIIVRDAVQGNFNSSVGPDGYMLSALTCGMSPVTSITEGLQQIVTMGLFRTIALFYLGSFDSIVRRCMIQREQLKAADKRE</sequence>
<protein>
    <recommendedName>
        <fullName evidence="3">3-ketodihydrosphingosine reductase</fullName>
    </recommendedName>
</protein>
<dbReference type="Gene3D" id="3.40.50.720">
    <property type="entry name" value="NAD(P)-binding Rossmann-like Domain"/>
    <property type="match status" value="1"/>
</dbReference>
<evidence type="ECO:0000313" key="2">
    <source>
        <dbReference type="Proteomes" id="UP000438429"/>
    </source>
</evidence>
<dbReference type="GO" id="GO:0006666">
    <property type="term" value="P:3-keto-sphinganine metabolic process"/>
    <property type="evidence" value="ECO:0007669"/>
    <property type="project" value="TreeGrafter"/>
</dbReference>
<dbReference type="GO" id="GO:0005789">
    <property type="term" value="C:endoplasmic reticulum membrane"/>
    <property type="evidence" value="ECO:0007669"/>
    <property type="project" value="TreeGrafter"/>
</dbReference>
<dbReference type="InterPro" id="IPR002347">
    <property type="entry name" value="SDR_fam"/>
</dbReference>
<evidence type="ECO:0000313" key="1">
    <source>
        <dbReference type="EMBL" id="KAF0046930.1"/>
    </source>
</evidence>
<proteinExistence type="predicted"/>
<dbReference type="EMBL" id="VEVO01000001">
    <property type="protein sequence ID" value="KAF0046930.1"/>
    <property type="molecule type" value="Genomic_DNA"/>
</dbReference>
<dbReference type="PANTHER" id="PTHR43550:SF3">
    <property type="entry name" value="3-KETODIHYDROSPHINGOSINE REDUCTASE"/>
    <property type="match status" value="1"/>
</dbReference>
<evidence type="ECO:0008006" key="3">
    <source>
        <dbReference type="Google" id="ProtNLM"/>
    </source>
</evidence>